<evidence type="ECO:0000313" key="8">
    <source>
        <dbReference type="EMBL" id="NUB01229.1"/>
    </source>
</evidence>
<feature type="domain" description="Fe2OG dioxygenase" evidence="7">
    <location>
        <begin position="84"/>
        <end position="188"/>
    </location>
</feature>
<dbReference type="EMBL" id="WHOS01000023">
    <property type="protein sequence ID" value="NUB01229.1"/>
    <property type="molecule type" value="Genomic_DNA"/>
</dbReference>
<dbReference type="SUPFAM" id="SSF51197">
    <property type="entry name" value="Clavaminate synthase-like"/>
    <property type="match status" value="1"/>
</dbReference>
<keyword evidence="5" id="KW-0560">Oxidoreductase</keyword>
<accession>A0ABX2KIY8</accession>
<name>A0ABX2KIY8_9PROT</name>
<keyword evidence="3" id="KW-0847">Vitamin C</keyword>
<organism evidence="8 9">
    <name type="scientific">Azospirillum melinis</name>
    <dbReference type="NCBI Taxonomy" id="328839"/>
    <lineage>
        <taxon>Bacteria</taxon>
        <taxon>Pseudomonadati</taxon>
        <taxon>Pseudomonadota</taxon>
        <taxon>Alphaproteobacteria</taxon>
        <taxon>Rhodospirillales</taxon>
        <taxon>Azospirillaceae</taxon>
        <taxon>Azospirillum</taxon>
    </lineage>
</organism>
<dbReference type="InterPro" id="IPR005123">
    <property type="entry name" value="Oxoglu/Fe-dep_dioxygenase_dom"/>
</dbReference>
<dbReference type="Pfam" id="PF13640">
    <property type="entry name" value="2OG-FeII_Oxy_3"/>
    <property type="match status" value="1"/>
</dbReference>
<evidence type="ECO:0000259" key="7">
    <source>
        <dbReference type="PROSITE" id="PS51471"/>
    </source>
</evidence>
<dbReference type="PROSITE" id="PS51471">
    <property type="entry name" value="FE2OG_OXY"/>
    <property type="match status" value="1"/>
</dbReference>
<dbReference type="Proteomes" id="UP000605086">
    <property type="component" value="Unassembled WGS sequence"/>
</dbReference>
<proteinExistence type="predicted"/>
<keyword evidence="9" id="KW-1185">Reference proteome</keyword>
<dbReference type="Gene3D" id="2.60.120.620">
    <property type="entry name" value="q2cbj1_9rhob like domain"/>
    <property type="match status" value="1"/>
</dbReference>
<keyword evidence="6" id="KW-0408">Iron</keyword>
<gene>
    <name evidence="8" type="ORF">GBZ48_18330</name>
</gene>
<evidence type="ECO:0000313" key="9">
    <source>
        <dbReference type="Proteomes" id="UP000605086"/>
    </source>
</evidence>
<keyword evidence="4" id="KW-0223">Dioxygenase</keyword>
<dbReference type="InterPro" id="IPR044862">
    <property type="entry name" value="Pro_4_hyd_alph_FE2OG_OXY"/>
</dbReference>
<evidence type="ECO:0000256" key="4">
    <source>
        <dbReference type="ARBA" id="ARBA00022964"/>
    </source>
</evidence>
<reference evidence="8 9" key="1">
    <citation type="submission" date="2019-10" db="EMBL/GenBank/DDBJ databases">
        <title>Genome sequence of Azospirillum melinis.</title>
        <authorList>
            <person name="Ambrosini A."/>
            <person name="Sant'Anna F.H."/>
            <person name="Cassan F.D."/>
            <person name="Souza E.M."/>
            <person name="Passaglia L.M.P."/>
        </authorList>
    </citation>
    <scope>NUCLEOTIDE SEQUENCE [LARGE SCALE GENOMIC DNA]</scope>
    <source>
        <strain evidence="8 9">TMCY0552</strain>
    </source>
</reference>
<evidence type="ECO:0000256" key="3">
    <source>
        <dbReference type="ARBA" id="ARBA00022896"/>
    </source>
</evidence>
<protein>
    <recommendedName>
        <fullName evidence="7">Fe2OG dioxygenase domain-containing protein</fullName>
    </recommendedName>
</protein>
<dbReference type="RefSeq" id="WP_109049144.1">
    <property type="nucleotide sequence ID" value="NZ_CP171987.1"/>
</dbReference>
<evidence type="ECO:0000256" key="5">
    <source>
        <dbReference type="ARBA" id="ARBA00023002"/>
    </source>
</evidence>
<evidence type="ECO:0000256" key="2">
    <source>
        <dbReference type="ARBA" id="ARBA00022723"/>
    </source>
</evidence>
<evidence type="ECO:0000256" key="6">
    <source>
        <dbReference type="ARBA" id="ARBA00023004"/>
    </source>
</evidence>
<sequence>MMTSNTPYQVYSGQIEPELLDAIEAICNRQRLMKGTVGAGQGDLNESYRNSDIAFLPEGHWTMGLLYHFAAVANAQAWRYDIAAPSPVQLTRYGAGQFYNWHRDSGGEPPQARMVRKISVILQLSDPSTYEGGTVEFKLGEETDEPRIVPALEAKSRGSVIVFPSWLPHRVTEVTNGERRSLVNWVVGPPFR</sequence>
<keyword evidence="2" id="KW-0479">Metal-binding</keyword>
<comment type="cofactor">
    <cofactor evidence="1">
        <name>L-ascorbate</name>
        <dbReference type="ChEBI" id="CHEBI:38290"/>
    </cofactor>
</comment>
<evidence type="ECO:0000256" key="1">
    <source>
        <dbReference type="ARBA" id="ARBA00001961"/>
    </source>
</evidence>
<dbReference type="SMART" id="SM00702">
    <property type="entry name" value="P4Hc"/>
    <property type="match status" value="1"/>
</dbReference>
<dbReference type="InterPro" id="IPR006620">
    <property type="entry name" value="Pro_4_hyd_alph"/>
</dbReference>
<comment type="caution">
    <text evidence="8">The sequence shown here is derived from an EMBL/GenBank/DDBJ whole genome shotgun (WGS) entry which is preliminary data.</text>
</comment>